<gene>
    <name evidence="12" type="ORF">UFOPK2362_00704</name>
</gene>
<evidence type="ECO:0000256" key="10">
    <source>
        <dbReference type="SAM" id="Phobius"/>
    </source>
</evidence>
<dbReference type="InterPro" id="IPR000515">
    <property type="entry name" value="MetI-like"/>
</dbReference>
<dbReference type="CDD" id="cd06261">
    <property type="entry name" value="TM_PBP2"/>
    <property type="match status" value="1"/>
</dbReference>
<organism evidence="12">
    <name type="scientific">freshwater metagenome</name>
    <dbReference type="NCBI Taxonomy" id="449393"/>
    <lineage>
        <taxon>unclassified sequences</taxon>
        <taxon>metagenomes</taxon>
        <taxon>ecological metagenomes</taxon>
    </lineage>
</organism>
<dbReference type="PANTHER" id="PTHR30614:SF20">
    <property type="entry name" value="GLUTAMINE TRANSPORT SYSTEM PERMEASE PROTEIN GLNP"/>
    <property type="match status" value="1"/>
</dbReference>
<evidence type="ECO:0000256" key="5">
    <source>
        <dbReference type="ARBA" id="ARBA00022692"/>
    </source>
</evidence>
<comment type="similarity">
    <text evidence="2">Belongs to the binding-protein-dependent transport system permease family. HisMQ subfamily.</text>
</comment>
<evidence type="ECO:0000259" key="11">
    <source>
        <dbReference type="PROSITE" id="PS50928"/>
    </source>
</evidence>
<feature type="transmembrane region" description="Helical" evidence="10">
    <location>
        <begin position="94"/>
        <end position="122"/>
    </location>
</feature>
<evidence type="ECO:0000256" key="9">
    <source>
        <dbReference type="SAM" id="MobiDB-lite"/>
    </source>
</evidence>
<evidence type="ECO:0000256" key="7">
    <source>
        <dbReference type="ARBA" id="ARBA00022989"/>
    </source>
</evidence>
<keyword evidence="6" id="KW-0029">Amino-acid transport</keyword>
<evidence type="ECO:0000256" key="3">
    <source>
        <dbReference type="ARBA" id="ARBA00022448"/>
    </source>
</evidence>
<feature type="region of interest" description="Disordered" evidence="9">
    <location>
        <begin position="1"/>
        <end position="27"/>
    </location>
</feature>
<sequence length="308" mass="33540">MKNEASREDSASQFNGENSQSKYDFGGKWQPSELELARRAARAKRNKRSAIIAALSSFFVLGGLAVIAVTSPGWKLLSDTFFKWAYGVEVLPKILLGFITNITLTTIATICVAFFGLSIALVRTSKAPALTPFRILATVYVDVFRGIPMLLVILLVGFGVPALQIQGLTNNVLILGLTAVIITYTAYVAEVIRSGILSIHPSQRAAARSLGLNYVQTMRHVILPQAFRRVTPPLLNDLVALIKDTGLVSILGVTDAVRAAQIASSRSFNYTPYVMAAIVFLLITIPLTRFTDRTLRKSIEQQNAQGLA</sequence>
<dbReference type="GO" id="GO:0043190">
    <property type="term" value="C:ATP-binding cassette (ABC) transporter complex"/>
    <property type="evidence" value="ECO:0007669"/>
    <property type="project" value="InterPro"/>
</dbReference>
<feature type="compositionally biased region" description="Basic and acidic residues" evidence="9">
    <location>
        <begin position="1"/>
        <end position="10"/>
    </location>
</feature>
<comment type="subcellular location">
    <subcellularLocation>
        <location evidence="1">Cell membrane</location>
        <topology evidence="1">Multi-pass membrane protein</topology>
    </subcellularLocation>
</comment>
<dbReference type="NCBIfam" id="TIGR01726">
    <property type="entry name" value="HEQRo_perm_3TM"/>
    <property type="match status" value="1"/>
</dbReference>
<feature type="transmembrane region" description="Helical" evidence="10">
    <location>
        <begin position="143"/>
        <end position="165"/>
    </location>
</feature>
<keyword evidence="8 10" id="KW-0472">Membrane</keyword>
<feature type="compositionally biased region" description="Polar residues" evidence="9">
    <location>
        <begin position="11"/>
        <end position="22"/>
    </location>
</feature>
<evidence type="ECO:0000313" key="12">
    <source>
        <dbReference type="EMBL" id="CAB4686137.1"/>
    </source>
</evidence>
<evidence type="ECO:0000256" key="2">
    <source>
        <dbReference type="ARBA" id="ARBA00010072"/>
    </source>
</evidence>
<feature type="transmembrane region" description="Helical" evidence="10">
    <location>
        <begin position="49"/>
        <end position="74"/>
    </location>
</feature>
<dbReference type="Gene3D" id="1.10.3720.10">
    <property type="entry name" value="MetI-like"/>
    <property type="match status" value="1"/>
</dbReference>
<evidence type="ECO:0000256" key="1">
    <source>
        <dbReference type="ARBA" id="ARBA00004651"/>
    </source>
</evidence>
<dbReference type="GO" id="GO:0022857">
    <property type="term" value="F:transmembrane transporter activity"/>
    <property type="evidence" value="ECO:0007669"/>
    <property type="project" value="InterPro"/>
</dbReference>
<reference evidence="12" key="1">
    <citation type="submission" date="2020-05" db="EMBL/GenBank/DDBJ databases">
        <authorList>
            <person name="Chiriac C."/>
            <person name="Salcher M."/>
            <person name="Ghai R."/>
            <person name="Kavagutti S V."/>
        </authorList>
    </citation>
    <scope>NUCLEOTIDE SEQUENCE</scope>
</reference>
<dbReference type="PROSITE" id="PS50928">
    <property type="entry name" value="ABC_TM1"/>
    <property type="match status" value="1"/>
</dbReference>
<dbReference type="InterPro" id="IPR043429">
    <property type="entry name" value="ArtM/GltK/GlnP/TcyL/YhdX-like"/>
</dbReference>
<feature type="transmembrane region" description="Helical" evidence="10">
    <location>
        <begin position="270"/>
        <end position="288"/>
    </location>
</feature>
<evidence type="ECO:0000256" key="8">
    <source>
        <dbReference type="ARBA" id="ARBA00023136"/>
    </source>
</evidence>
<keyword evidence="7 10" id="KW-1133">Transmembrane helix</keyword>
<dbReference type="Pfam" id="PF00528">
    <property type="entry name" value="BPD_transp_1"/>
    <property type="match status" value="1"/>
</dbReference>
<dbReference type="PANTHER" id="PTHR30614">
    <property type="entry name" value="MEMBRANE COMPONENT OF AMINO ACID ABC TRANSPORTER"/>
    <property type="match status" value="1"/>
</dbReference>
<keyword evidence="5 10" id="KW-0812">Transmembrane</keyword>
<feature type="transmembrane region" description="Helical" evidence="10">
    <location>
        <begin position="171"/>
        <end position="189"/>
    </location>
</feature>
<dbReference type="SUPFAM" id="SSF161098">
    <property type="entry name" value="MetI-like"/>
    <property type="match status" value="1"/>
</dbReference>
<evidence type="ECO:0000256" key="6">
    <source>
        <dbReference type="ARBA" id="ARBA00022970"/>
    </source>
</evidence>
<feature type="domain" description="ABC transmembrane type-1" evidence="11">
    <location>
        <begin position="98"/>
        <end position="291"/>
    </location>
</feature>
<keyword evidence="4" id="KW-1003">Cell membrane</keyword>
<dbReference type="InterPro" id="IPR035906">
    <property type="entry name" value="MetI-like_sf"/>
</dbReference>
<dbReference type="AlphaFoldDB" id="A0A6J6NIG5"/>
<dbReference type="EMBL" id="CAEZXI010000069">
    <property type="protein sequence ID" value="CAB4686137.1"/>
    <property type="molecule type" value="Genomic_DNA"/>
</dbReference>
<proteinExistence type="inferred from homology"/>
<evidence type="ECO:0000256" key="4">
    <source>
        <dbReference type="ARBA" id="ARBA00022475"/>
    </source>
</evidence>
<name>A0A6J6NIG5_9ZZZZ</name>
<dbReference type="GO" id="GO:0006865">
    <property type="term" value="P:amino acid transport"/>
    <property type="evidence" value="ECO:0007669"/>
    <property type="project" value="UniProtKB-KW"/>
</dbReference>
<dbReference type="InterPro" id="IPR010065">
    <property type="entry name" value="AA_ABC_transptr_permease_3TM"/>
</dbReference>
<protein>
    <submittedName>
        <fullName evidence="12">Unannotated protein</fullName>
    </submittedName>
</protein>
<accession>A0A6J6NIG5</accession>
<keyword evidence="3" id="KW-0813">Transport</keyword>